<feature type="region of interest" description="Disordered" evidence="1">
    <location>
        <begin position="650"/>
        <end position="703"/>
    </location>
</feature>
<feature type="compositionally biased region" description="Low complexity" evidence="1">
    <location>
        <begin position="687"/>
        <end position="701"/>
    </location>
</feature>
<comment type="caution">
    <text evidence="2">The sequence shown here is derived from an EMBL/GenBank/DDBJ whole genome shotgun (WGS) entry which is preliminary data.</text>
</comment>
<gene>
    <name evidence="2" type="ORF">Vretifemale_12430</name>
</gene>
<dbReference type="EMBL" id="BNCP01000027">
    <property type="protein sequence ID" value="GIL83691.1"/>
    <property type="molecule type" value="Genomic_DNA"/>
</dbReference>
<feature type="compositionally biased region" description="Low complexity" evidence="1">
    <location>
        <begin position="657"/>
        <end position="666"/>
    </location>
</feature>
<reference evidence="2" key="1">
    <citation type="journal article" date="2021" name="Proc. Natl. Acad. Sci. U.S.A.">
        <title>Three genomes in the algal genus Volvox reveal the fate of a haploid sex-determining region after a transition to homothallism.</title>
        <authorList>
            <person name="Yamamoto K."/>
            <person name="Hamaji T."/>
            <person name="Kawai-Toyooka H."/>
            <person name="Matsuzaki R."/>
            <person name="Takahashi F."/>
            <person name="Nishimura Y."/>
            <person name="Kawachi M."/>
            <person name="Noguchi H."/>
            <person name="Minakuchi Y."/>
            <person name="Umen J.G."/>
            <person name="Toyoda A."/>
            <person name="Nozaki H."/>
        </authorList>
    </citation>
    <scope>NUCLEOTIDE SEQUENCE</scope>
    <source>
        <strain evidence="2">NIES-3786</strain>
    </source>
</reference>
<accession>A0A8J4CJI7</accession>
<organism evidence="2 3">
    <name type="scientific">Volvox reticuliferus</name>
    <dbReference type="NCBI Taxonomy" id="1737510"/>
    <lineage>
        <taxon>Eukaryota</taxon>
        <taxon>Viridiplantae</taxon>
        <taxon>Chlorophyta</taxon>
        <taxon>core chlorophytes</taxon>
        <taxon>Chlorophyceae</taxon>
        <taxon>CS clade</taxon>
        <taxon>Chlamydomonadales</taxon>
        <taxon>Volvocaceae</taxon>
        <taxon>Volvox</taxon>
    </lineage>
</organism>
<evidence type="ECO:0000313" key="2">
    <source>
        <dbReference type="EMBL" id="GIL83691.1"/>
    </source>
</evidence>
<proteinExistence type="predicted"/>
<evidence type="ECO:0000256" key="1">
    <source>
        <dbReference type="SAM" id="MobiDB-lite"/>
    </source>
</evidence>
<evidence type="ECO:0000313" key="3">
    <source>
        <dbReference type="Proteomes" id="UP000747110"/>
    </source>
</evidence>
<keyword evidence="3" id="KW-1185">Reference proteome</keyword>
<protein>
    <submittedName>
        <fullName evidence="2">Uncharacterized protein</fullName>
    </submittedName>
</protein>
<dbReference type="AlphaFoldDB" id="A0A8J4CJI7"/>
<dbReference type="OrthoDB" id="546733at2759"/>
<feature type="compositionally biased region" description="Gly residues" evidence="1">
    <location>
        <begin position="174"/>
        <end position="187"/>
    </location>
</feature>
<feature type="compositionally biased region" description="Polar residues" evidence="1">
    <location>
        <begin position="50"/>
        <end position="62"/>
    </location>
</feature>
<feature type="non-terminal residue" evidence="2">
    <location>
        <position position="1"/>
    </location>
</feature>
<feature type="compositionally biased region" description="Polar residues" evidence="1">
    <location>
        <begin position="11"/>
        <end position="27"/>
    </location>
</feature>
<sequence length="795" mass="78409">VSPSGRRPSGATPSNVNAVQLRPSSPYSVAAVNRGSGGGAAVASQALPARQSTELPQVSSRLRSAMGSPQAGSGSPTGSTTPRSASQNGFGSMTPFGALKTMASTPYGVEEQSSEAFSSSLSGPVALMVIVPAAHLAASLASLVQRPLDTHVPGYIGPTLPVANGLNGLNGSVAGGQGSLGSPGGGTGRRDPGWRDSITNGSSNFLMNFAHHGSSSPSASSSSSFDPFSKLSGVPGLTWSSEKAILAAFNGTHGSVGTTATCASLLQQLPAASSLGDYDQISLALGLDWAACISQTGNSAFGGSGSGSGSGAGGCTDGAFSSSGGGGYSSSSSSPFTGPPTIAAAAAAVAAVAVSGGGGGFSASRLLGIVLSTLSAADHPQYIVRMDSAQAANAVAFERRRAAADASSLNSLAGSIAAGSNGIGGGGGSGASVSSSGGSFSTASAFAAAANAVKAVIGPANPREYFIPLPENPTGAVTITLPMGLVLVDAATLESVSGSACNNGAAAGSAGVAVPGFALRSTAEGGLAGGYGIGGGGGGGLCTSARVAALMPHLLASAAALSHVISAVGLISQILRVAGEQHGLFSVPVLRACLRVFNPSTAFLTMLIQTNTSFAVSPLDNTIYIRKSPSDILRLLQTIVSTLPVKSYGNHGGNGSSNGVPSSAGSMSGGTETISRGRLTSGDSFTGSLSRQGSRQRSNRSLDARASTASGFGAFVTAPTPPPPVAISSSSGPIFSFPPSRRVTTSDLNLRPVSSFGGTQYSYGVPYNQLEKLFQGWYLHVMELSPPGTLLLEEF</sequence>
<feature type="region of interest" description="Disordered" evidence="1">
    <location>
        <begin position="1"/>
        <end position="97"/>
    </location>
</feature>
<dbReference type="Proteomes" id="UP000747110">
    <property type="component" value="Unassembled WGS sequence"/>
</dbReference>
<feature type="region of interest" description="Disordered" evidence="1">
    <location>
        <begin position="174"/>
        <end position="197"/>
    </location>
</feature>
<name>A0A8J4CJI7_9CHLO</name>
<feature type="compositionally biased region" description="Low complexity" evidence="1">
    <location>
        <begin position="67"/>
        <end position="86"/>
    </location>
</feature>